<sequence>MAGACPREFYGNFYGEMEFRKRMDPSNAASTAYSQRTARPQIDYYPVSHHPTRNGIARPDQSASSHFQFTQPSVKGSFVIHPQFVSEHCEFSKRLKSTKNLSHLTATPGDSGLRYGSASSGV</sequence>
<organism evidence="2 3">
    <name type="scientific">Bugula neritina</name>
    <name type="common">Brown bryozoan</name>
    <name type="synonym">Sertularia neritina</name>
    <dbReference type="NCBI Taxonomy" id="10212"/>
    <lineage>
        <taxon>Eukaryota</taxon>
        <taxon>Metazoa</taxon>
        <taxon>Spiralia</taxon>
        <taxon>Lophotrochozoa</taxon>
        <taxon>Bryozoa</taxon>
        <taxon>Gymnolaemata</taxon>
        <taxon>Cheilostomatida</taxon>
        <taxon>Flustrina</taxon>
        <taxon>Buguloidea</taxon>
        <taxon>Bugulidae</taxon>
        <taxon>Bugula</taxon>
    </lineage>
</organism>
<feature type="region of interest" description="Disordered" evidence="1">
    <location>
        <begin position="102"/>
        <end position="122"/>
    </location>
</feature>
<dbReference type="Proteomes" id="UP000593567">
    <property type="component" value="Unassembled WGS sequence"/>
</dbReference>
<evidence type="ECO:0000256" key="1">
    <source>
        <dbReference type="SAM" id="MobiDB-lite"/>
    </source>
</evidence>
<comment type="caution">
    <text evidence="2">The sequence shown here is derived from an EMBL/GenBank/DDBJ whole genome shotgun (WGS) entry which is preliminary data.</text>
</comment>
<dbReference type="EMBL" id="VXIV02001581">
    <property type="protein sequence ID" value="KAF6031657.1"/>
    <property type="molecule type" value="Genomic_DNA"/>
</dbReference>
<protein>
    <submittedName>
        <fullName evidence="2">Uncharacterized protein</fullName>
    </submittedName>
</protein>
<evidence type="ECO:0000313" key="2">
    <source>
        <dbReference type="EMBL" id="KAF6031657.1"/>
    </source>
</evidence>
<accession>A0A7J7K0A0</accession>
<gene>
    <name evidence="2" type="ORF">EB796_010030</name>
</gene>
<keyword evidence="3" id="KW-1185">Reference proteome</keyword>
<dbReference type="AlphaFoldDB" id="A0A7J7K0A0"/>
<name>A0A7J7K0A0_BUGNE</name>
<feature type="region of interest" description="Disordered" evidence="1">
    <location>
        <begin position="45"/>
        <end position="66"/>
    </location>
</feature>
<reference evidence="2" key="1">
    <citation type="submission" date="2020-06" db="EMBL/GenBank/DDBJ databases">
        <title>Draft genome of Bugula neritina, a colonial animal packing powerful symbionts and potential medicines.</title>
        <authorList>
            <person name="Rayko M."/>
        </authorList>
    </citation>
    <scope>NUCLEOTIDE SEQUENCE [LARGE SCALE GENOMIC DNA]</scope>
    <source>
        <strain evidence="2">Kwan_BN1</strain>
    </source>
</reference>
<evidence type="ECO:0000313" key="3">
    <source>
        <dbReference type="Proteomes" id="UP000593567"/>
    </source>
</evidence>
<proteinExistence type="predicted"/>